<reference evidence="2" key="2">
    <citation type="submission" date="2020-09" db="EMBL/GenBank/DDBJ databases">
        <authorList>
            <person name="Sun Q."/>
            <person name="Ohkuma M."/>
        </authorList>
    </citation>
    <scope>NUCLEOTIDE SEQUENCE</scope>
    <source>
        <strain evidence="2">JCM 4122</strain>
    </source>
</reference>
<dbReference type="AlphaFoldDB" id="A0A919EQ77"/>
<organism evidence="2 3">
    <name type="scientific">Streptomyces filamentosus</name>
    <name type="common">Streptomyces roseosporus</name>
    <dbReference type="NCBI Taxonomy" id="67294"/>
    <lineage>
        <taxon>Bacteria</taxon>
        <taxon>Bacillati</taxon>
        <taxon>Actinomycetota</taxon>
        <taxon>Actinomycetes</taxon>
        <taxon>Kitasatosporales</taxon>
        <taxon>Streptomycetaceae</taxon>
        <taxon>Streptomyces</taxon>
    </lineage>
</organism>
<feature type="compositionally biased region" description="Basic and acidic residues" evidence="1">
    <location>
        <begin position="29"/>
        <end position="40"/>
    </location>
</feature>
<keyword evidence="3" id="KW-1185">Reference proteome</keyword>
<name>A0A919EQ77_STRFL</name>
<evidence type="ECO:0000313" key="3">
    <source>
        <dbReference type="Proteomes" id="UP000632849"/>
    </source>
</evidence>
<accession>A0A919EQ77</accession>
<feature type="compositionally biased region" description="Polar residues" evidence="1">
    <location>
        <begin position="84"/>
        <end position="100"/>
    </location>
</feature>
<evidence type="ECO:0000256" key="1">
    <source>
        <dbReference type="SAM" id="MobiDB-lite"/>
    </source>
</evidence>
<dbReference type="EMBL" id="BNBE01000002">
    <property type="protein sequence ID" value="GHG06663.1"/>
    <property type="molecule type" value="Genomic_DNA"/>
</dbReference>
<feature type="region of interest" description="Disordered" evidence="1">
    <location>
        <begin position="1"/>
        <end position="108"/>
    </location>
</feature>
<gene>
    <name evidence="2" type="ORF">GCM10017667_42420</name>
</gene>
<proteinExistence type="predicted"/>
<dbReference type="Proteomes" id="UP000632849">
    <property type="component" value="Unassembled WGS sequence"/>
</dbReference>
<protein>
    <submittedName>
        <fullName evidence="2">Uncharacterized protein</fullName>
    </submittedName>
</protein>
<sequence length="108" mass="11655">MALQEPGDLLSEGLPSAVPDRTDQPSYPHPDHDLPAVDRHIPHRPAVIPVNPSHQHPAQRTGNGNMPVRAETWTVSPPSTTSSMANADNPENTVPTNAFASCTLDDHR</sequence>
<comment type="caution">
    <text evidence="2">The sequence shown here is derived from an EMBL/GenBank/DDBJ whole genome shotgun (WGS) entry which is preliminary data.</text>
</comment>
<evidence type="ECO:0000313" key="2">
    <source>
        <dbReference type="EMBL" id="GHG06663.1"/>
    </source>
</evidence>
<feature type="compositionally biased region" description="Polar residues" evidence="1">
    <location>
        <begin position="52"/>
        <end position="64"/>
    </location>
</feature>
<feature type="compositionally biased region" description="Low complexity" evidence="1">
    <location>
        <begin position="72"/>
        <end position="83"/>
    </location>
</feature>
<reference evidence="2" key="1">
    <citation type="journal article" date="2014" name="Int. J. Syst. Evol. Microbiol.">
        <title>Complete genome sequence of Corynebacterium casei LMG S-19264T (=DSM 44701T), isolated from a smear-ripened cheese.</title>
        <authorList>
            <consortium name="US DOE Joint Genome Institute (JGI-PGF)"/>
            <person name="Walter F."/>
            <person name="Albersmeier A."/>
            <person name="Kalinowski J."/>
            <person name="Ruckert C."/>
        </authorList>
    </citation>
    <scope>NUCLEOTIDE SEQUENCE</scope>
    <source>
        <strain evidence="2">JCM 4122</strain>
    </source>
</reference>